<accession>A0A8I6WDL2</accession>
<name>A0A8I6WDL2_HORVV</name>
<reference evidence="2" key="2">
    <citation type="submission" date="2020-10" db="EMBL/GenBank/DDBJ databases">
        <authorList>
            <person name="Scholz U."/>
            <person name="Mascher M."/>
            <person name="Fiebig A."/>
        </authorList>
    </citation>
    <scope>NUCLEOTIDE SEQUENCE [LARGE SCALE GENOMIC DNA]</scope>
    <source>
        <strain evidence="2">cv. Morex</strain>
    </source>
</reference>
<dbReference type="EnsemblPlants" id="HORVU.MOREX.r3.2HG0156470.1">
    <property type="protein sequence ID" value="HORVU.MOREX.r3.2HG0156470.1.CDS1"/>
    <property type="gene ID" value="HORVU.MOREX.r3.2HG0156470"/>
</dbReference>
<dbReference type="Gramene" id="HORVU.MOREX.r3.2HG0156470.1">
    <property type="protein sequence ID" value="HORVU.MOREX.r3.2HG0156470.1.CDS1"/>
    <property type="gene ID" value="HORVU.MOREX.r3.2HG0156470"/>
</dbReference>
<reference evidence="3" key="1">
    <citation type="journal article" date="2012" name="Nature">
        <title>A physical, genetic and functional sequence assembly of the barley genome.</title>
        <authorList>
            <consortium name="The International Barley Genome Sequencing Consortium"/>
            <person name="Mayer K.F."/>
            <person name="Waugh R."/>
            <person name="Brown J.W."/>
            <person name="Schulman A."/>
            <person name="Langridge P."/>
            <person name="Platzer M."/>
            <person name="Fincher G.B."/>
            <person name="Muehlbauer G.J."/>
            <person name="Sato K."/>
            <person name="Close T.J."/>
            <person name="Wise R.P."/>
            <person name="Stein N."/>
        </authorList>
    </citation>
    <scope>NUCLEOTIDE SEQUENCE [LARGE SCALE GENOMIC DNA]</scope>
    <source>
        <strain evidence="3">cv. Morex</strain>
    </source>
</reference>
<dbReference type="AlphaFoldDB" id="A0A8I6WDL2"/>
<dbReference type="PANTHER" id="PTHR36617:SF8">
    <property type="entry name" value="OS10G0457800 PROTEIN"/>
    <property type="match status" value="1"/>
</dbReference>
<evidence type="ECO:0000313" key="2">
    <source>
        <dbReference type="EnsemblPlants" id="HORVU.MOREX.r3.2HG0156470.1.CDS1"/>
    </source>
</evidence>
<dbReference type="PANTHER" id="PTHR36617">
    <property type="entry name" value="PROTEIN, PUTATIVE-RELATED"/>
    <property type="match status" value="1"/>
</dbReference>
<reference evidence="2" key="3">
    <citation type="submission" date="2022-01" db="UniProtKB">
        <authorList>
            <consortium name="EnsemblPlants"/>
        </authorList>
    </citation>
    <scope>IDENTIFICATION</scope>
    <source>
        <strain evidence="2">subsp. vulgare</strain>
    </source>
</reference>
<evidence type="ECO:0000259" key="1">
    <source>
        <dbReference type="Pfam" id="PF13966"/>
    </source>
</evidence>
<keyword evidence="3" id="KW-1185">Reference proteome</keyword>
<feature type="domain" description="Reverse transcriptase zinc-binding" evidence="1">
    <location>
        <begin position="167"/>
        <end position="251"/>
    </location>
</feature>
<organism evidence="2 3">
    <name type="scientific">Hordeum vulgare subsp. vulgare</name>
    <name type="common">Domesticated barley</name>
    <dbReference type="NCBI Taxonomy" id="112509"/>
    <lineage>
        <taxon>Eukaryota</taxon>
        <taxon>Viridiplantae</taxon>
        <taxon>Streptophyta</taxon>
        <taxon>Embryophyta</taxon>
        <taxon>Tracheophyta</taxon>
        <taxon>Spermatophyta</taxon>
        <taxon>Magnoliopsida</taxon>
        <taxon>Liliopsida</taxon>
        <taxon>Poales</taxon>
        <taxon>Poaceae</taxon>
        <taxon>BOP clade</taxon>
        <taxon>Pooideae</taxon>
        <taxon>Triticodae</taxon>
        <taxon>Triticeae</taxon>
        <taxon>Hordeinae</taxon>
        <taxon>Hordeum</taxon>
    </lineage>
</organism>
<dbReference type="Proteomes" id="UP000011116">
    <property type="component" value="Chromosome 2H"/>
</dbReference>
<dbReference type="InterPro" id="IPR026960">
    <property type="entry name" value="RVT-Znf"/>
</dbReference>
<proteinExistence type="predicted"/>
<protein>
    <recommendedName>
        <fullName evidence="1">Reverse transcriptase zinc-binding domain-containing protein</fullName>
    </recommendedName>
</protein>
<evidence type="ECO:0000313" key="3">
    <source>
        <dbReference type="Proteomes" id="UP000011116"/>
    </source>
</evidence>
<dbReference type="Pfam" id="PF13966">
    <property type="entry name" value="zf-RVT"/>
    <property type="match status" value="1"/>
</dbReference>
<sequence length="299" mass="35131">MRSVEVIVFCLGRECVYRRSGGLGILNLKWFGSDLHCRWPWLRWDPEEIPWRMLPNDQEGEVTAIFSAATSVCLGDGERAKFWTDNWLPEGGSIATMSPSLLSFVKKPSRTVRDALQNRSWVRDISRGDSVLAIAQYLTVWDITQNILLTPGVPDHLQWKLNEDHLFSVKSAYNMFFLASVRFACYKLIWKSKAPPRCKFFMWLVVHRRFLIADNLERRGWPSNGYCPLCLVTPVDCTHVFVHCRFTQQVWLLFRDWTRTDFQVPEDRFSNTEDWWLQARKLVPKPMRRNFDTISILIH</sequence>